<dbReference type="AlphaFoldDB" id="A0A0R0CIH6"/>
<evidence type="ECO:0000313" key="2">
    <source>
        <dbReference type="Proteomes" id="UP000051863"/>
    </source>
</evidence>
<keyword evidence="2" id="KW-1185">Reference proteome</keyword>
<gene>
    <name evidence="1" type="ORF">ABB27_05615</name>
</gene>
<reference evidence="1 2" key="1">
    <citation type="submission" date="2015-05" db="EMBL/GenBank/DDBJ databases">
        <title>Genome sequencing and analysis of members of genus Stenotrophomonas.</title>
        <authorList>
            <person name="Patil P.P."/>
            <person name="Midha S."/>
            <person name="Patil P.B."/>
        </authorList>
    </citation>
    <scope>NUCLEOTIDE SEQUENCE [LARGE SCALE GENOMIC DNA]</scope>
    <source>
        <strain evidence="1 2">DSM 18941</strain>
    </source>
</reference>
<evidence type="ECO:0000313" key="1">
    <source>
        <dbReference type="EMBL" id="KRG69741.1"/>
    </source>
</evidence>
<proteinExistence type="predicted"/>
<comment type="caution">
    <text evidence="1">The sequence shown here is derived from an EMBL/GenBank/DDBJ whole genome shotgun (WGS) entry which is preliminary data.</text>
</comment>
<protein>
    <submittedName>
        <fullName evidence="1">Uncharacterized protein</fullName>
    </submittedName>
</protein>
<name>A0A0R0CIH6_9GAMM</name>
<dbReference type="PATRIC" id="fig|405446.3.peg.448"/>
<dbReference type="EMBL" id="LDJJ01000015">
    <property type="protein sequence ID" value="KRG69741.1"/>
    <property type="molecule type" value="Genomic_DNA"/>
</dbReference>
<sequence>MDERALVQLEPADIRIKVALPRGNTLNPEETRLVLRLQPDGEAAQVATMPLRLVGSSQGERSSGFFSPAVAVTTYDLALSTEGAAQLRGLQRNVMRLRSESGKVDISVNVSFSEIAEGTKEMRFWVDIKLRANDAYMTLFDGAEIKFKMAEG</sequence>
<dbReference type="Proteomes" id="UP000051863">
    <property type="component" value="Unassembled WGS sequence"/>
</dbReference>
<organism evidence="1 2">
    <name type="scientific">Stenotrophomonas terrae</name>
    <dbReference type="NCBI Taxonomy" id="405446"/>
    <lineage>
        <taxon>Bacteria</taxon>
        <taxon>Pseudomonadati</taxon>
        <taxon>Pseudomonadota</taxon>
        <taxon>Gammaproteobacteria</taxon>
        <taxon>Lysobacterales</taxon>
        <taxon>Lysobacteraceae</taxon>
        <taxon>Stenotrophomonas</taxon>
    </lineage>
</organism>
<accession>A0A0R0CIH6</accession>